<comment type="caution">
    <text evidence="2">The sequence shown here is derived from an EMBL/GenBank/DDBJ whole genome shotgun (WGS) entry which is preliminary data.</text>
</comment>
<dbReference type="Gene3D" id="3.40.50.360">
    <property type="match status" value="1"/>
</dbReference>
<dbReference type="GO" id="GO:0005829">
    <property type="term" value="C:cytosol"/>
    <property type="evidence" value="ECO:0007669"/>
    <property type="project" value="TreeGrafter"/>
</dbReference>
<dbReference type="Pfam" id="PF03358">
    <property type="entry name" value="FMN_red"/>
    <property type="match status" value="1"/>
</dbReference>
<dbReference type="PANTHER" id="PTHR30543:SF21">
    <property type="entry name" value="NAD(P)H-DEPENDENT FMN REDUCTASE LOT6"/>
    <property type="match status" value="1"/>
</dbReference>
<name>A0A2S6IVK2_9ACTN</name>
<gene>
    <name evidence="2" type="ORF">CLV92_10148</name>
</gene>
<keyword evidence="3" id="KW-1185">Reference proteome</keyword>
<evidence type="ECO:0000259" key="1">
    <source>
        <dbReference type="Pfam" id="PF03358"/>
    </source>
</evidence>
<dbReference type="EMBL" id="PTJD01000001">
    <property type="protein sequence ID" value="PPK98353.1"/>
    <property type="molecule type" value="Genomic_DNA"/>
</dbReference>
<evidence type="ECO:0000313" key="2">
    <source>
        <dbReference type="EMBL" id="PPK98353.1"/>
    </source>
</evidence>
<dbReference type="GO" id="GO:0016491">
    <property type="term" value="F:oxidoreductase activity"/>
    <property type="evidence" value="ECO:0007669"/>
    <property type="project" value="InterPro"/>
</dbReference>
<dbReference type="InterPro" id="IPR029039">
    <property type="entry name" value="Flavoprotein-like_sf"/>
</dbReference>
<dbReference type="RefSeq" id="WP_158257080.1">
    <property type="nucleotide sequence ID" value="NZ_PTJD01000001.1"/>
</dbReference>
<sequence>MDILVLSGSTRAESLNTRLAGLVADSLPGHDVRIDAGLARLPFYDADVEAAAVPQEVSGLRAAVAGADVVVITSPEYNGTTPGVLVNALDWLSRPHGASALIGKPVLALTAAPGPRGGTRALAHLTALLGTIGARVVGGGLSVPRAGQRLTTEGLPELRAELAPLLQAALDLAAPADGAETAA</sequence>
<dbReference type="PANTHER" id="PTHR30543">
    <property type="entry name" value="CHROMATE REDUCTASE"/>
    <property type="match status" value="1"/>
</dbReference>
<organism evidence="2 3">
    <name type="scientific">Kineococcus xinjiangensis</name>
    <dbReference type="NCBI Taxonomy" id="512762"/>
    <lineage>
        <taxon>Bacteria</taxon>
        <taxon>Bacillati</taxon>
        <taxon>Actinomycetota</taxon>
        <taxon>Actinomycetes</taxon>
        <taxon>Kineosporiales</taxon>
        <taxon>Kineosporiaceae</taxon>
        <taxon>Kineococcus</taxon>
    </lineage>
</organism>
<dbReference type="GO" id="GO:0010181">
    <property type="term" value="F:FMN binding"/>
    <property type="evidence" value="ECO:0007669"/>
    <property type="project" value="TreeGrafter"/>
</dbReference>
<proteinExistence type="predicted"/>
<dbReference type="InterPro" id="IPR050712">
    <property type="entry name" value="NAD(P)H-dep_reductase"/>
</dbReference>
<feature type="domain" description="NADPH-dependent FMN reductase-like" evidence="1">
    <location>
        <begin position="1"/>
        <end position="145"/>
    </location>
</feature>
<protein>
    <submittedName>
        <fullName evidence="2">NAD(P)H-dependent FMN reductase</fullName>
    </submittedName>
</protein>
<accession>A0A2S6IVK2</accession>
<dbReference type="AlphaFoldDB" id="A0A2S6IVK2"/>
<reference evidence="2 3" key="1">
    <citation type="submission" date="2018-02" db="EMBL/GenBank/DDBJ databases">
        <title>Genomic Encyclopedia of Archaeal and Bacterial Type Strains, Phase II (KMG-II): from individual species to whole genera.</title>
        <authorList>
            <person name="Goeker M."/>
        </authorList>
    </citation>
    <scope>NUCLEOTIDE SEQUENCE [LARGE SCALE GENOMIC DNA]</scope>
    <source>
        <strain evidence="2 3">DSM 22857</strain>
    </source>
</reference>
<dbReference type="OrthoDB" id="9812295at2"/>
<dbReference type="Proteomes" id="UP000239485">
    <property type="component" value="Unassembled WGS sequence"/>
</dbReference>
<dbReference type="InterPro" id="IPR005025">
    <property type="entry name" value="FMN_Rdtase-like_dom"/>
</dbReference>
<dbReference type="SUPFAM" id="SSF52218">
    <property type="entry name" value="Flavoproteins"/>
    <property type="match status" value="1"/>
</dbReference>
<evidence type="ECO:0000313" key="3">
    <source>
        <dbReference type="Proteomes" id="UP000239485"/>
    </source>
</evidence>